<dbReference type="Pfam" id="PF02585">
    <property type="entry name" value="PIG-L"/>
    <property type="match status" value="1"/>
</dbReference>
<protein>
    <submittedName>
        <fullName evidence="3">LmbE family N-acetylglucosaminyl deacetylase</fullName>
    </submittedName>
</protein>
<feature type="region of interest" description="Disordered" evidence="1">
    <location>
        <begin position="24"/>
        <end position="43"/>
    </location>
</feature>
<dbReference type="EMBL" id="JANUAU010000015">
    <property type="protein sequence ID" value="MCS3679264.1"/>
    <property type="molecule type" value="Genomic_DNA"/>
</dbReference>
<dbReference type="Gene3D" id="3.40.50.10320">
    <property type="entry name" value="LmbE-like"/>
    <property type="match status" value="1"/>
</dbReference>
<reference evidence="3" key="1">
    <citation type="submission" date="2022-08" db="EMBL/GenBank/DDBJ databases">
        <title>Genomic Encyclopedia of Type Strains, Phase V (KMG-V): Genome sequencing to study the core and pangenomes of soil and plant-associated prokaryotes.</title>
        <authorList>
            <person name="Whitman W."/>
        </authorList>
    </citation>
    <scope>NUCLEOTIDE SEQUENCE</scope>
    <source>
        <strain evidence="3">0</strain>
    </source>
</reference>
<name>A0A9X2RD38_9BACT</name>
<keyword evidence="2" id="KW-0732">Signal</keyword>
<evidence type="ECO:0000256" key="2">
    <source>
        <dbReference type="SAM" id="SignalP"/>
    </source>
</evidence>
<dbReference type="PANTHER" id="PTHR12993:SF11">
    <property type="entry name" value="N-ACETYLGLUCOSAMINYL-PHOSPHATIDYLINOSITOL DE-N-ACETYLASE"/>
    <property type="match status" value="1"/>
</dbReference>
<dbReference type="InterPro" id="IPR003737">
    <property type="entry name" value="GlcNAc_PI_deacetylase-related"/>
</dbReference>
<dbReference type="PANTHER" id="PTHR12993">
    <property type="entry name" value="N-ACETYLGLUCOSAMINYL-PHOSPHATIDYLINOSITOL DE-N-ACETYLASE-RELATED"/>
    <property type="match status" value="1"/>
</dbReference>
<evidence type="ECO:0000256" key="1">
    <source>
        <dbReference type="SAM" id="MobiDB-lite"/>
    </source>
</evidence>
<sequence>MSNLKLFSVLFSLLSVFLIPQPGTAQEPDTSGGIPSDVATRPDTPVEEWRDKTILVTGAHPDDDSYAYGTLSRLQQNGNEIHVLIMTTGNVGTKDPDMSRNRLSQIRREEELEALSALGIPEDHYINLGYTDGMLEFVDEKEIVQRLVRHIREIQPDVLFSFDPGFGYQVWHKTDHRAAAYLSADAARAAEWRLLFPGQINHEGLQAHRIEKYMLYGGPDEAQNVTVEIGGEHAERKVEAVSAHMSQFSSAWRDYRSELPPKEQKKYLKRIRERVFEDTEDGTPVERFHYYEGLPDGIGKRHDGY</sequence>
<evidence type="ECO:0000313" key="3">
    <source>
        <dbReference type="EMBL" id="MCS3679264.1"/>
    </source>
</evidence>
<dbReference type="GO" id="GO:0016811">
    <property type="term" value="F:hydrolase activity, acting on carbon-nitrogen (but not peptide) bonds, in linear amides"/>
    <property type="evidence" value="ECO:0007669"/>
    <property type="project" value="TreeGrafter"/>
</dbReference>
<dbReference type="Proteomes" id="UP001155027">
    <property type="component" value="Unassembled WGS sequence"/>
</dbReference>
<feature type="signal peptide" evidence="2">
    <location>
        <begin position="1"/>
        <end position="25"/>
    </location>
</feature>
<dbReference type="AlphaFoldDB" id="A0A9X2RD38"/>
<gene>
    <name evidence="3" type="ORF">GGP71_003213</name>
</gene>
<evidence type="ECO:0000313" key="4">
    <source>
        <dbReference type="Proteomes" id="UP001155027"/>
    </source>
</evidence>
<dbReference type="InterPro" id="IPR024078">
    <property type="entry name" value="LmbE-like_dom_sf"/>
</dbReference>
<comment type="caution">
    <text evidence="3">The sequence shown here is derived from an EMBL/GenBank/DDBJ whole genome shotgun (WGS) entry which is preliminary data.</text>
</comment>
<dbReference type="SUPFAM" id="SSF102588">
    <property type="entry name" value="LmbE-like"/>
    <property type="match status" value="1"/>
</dbReference>
<accession>A0A9X2RD38</accession>
<proteinExistence type="predicted"/>
<dbReference type="RefSeq" id="WP_259081074.1">
    <property type="nucleotide sequence ID" value="NZ_JANTZF010000019.1"/>
</dbReference>
<organism evidence="3 4">
    <name type="scientific">Salinibacter ruber</name>
    <dbReference type="NCBI Taxonomy" id="146919"/>
    <lineage>
        <taxon>Bacteria</taxon>
        <taxon>Pseudomonadati</taxon>
        <taxon>Rhodothermota</taxon>
        <taxon>Rhodothermia</taxon>
        <taxon>Rhodothermales</taxon>
        <taxon>Salinibacteraceae</taxon>
        <taxon>Salinibacter</taxon>
    </lineage>
</organism>
<feature type="chain" id="PRO_5041155411" evidence="2">
    <location>
        <begin position="26"/>
        <end position="305"/>
    </location>
</feature>